<gene>
    <name evidence="1" type="ordered locus">Caul_5227</name>
</gene>
<evidence type="ECO:0000313" key="1">
    <source>
        <dbReference type="EMBL" id="ABZ74347.1"/>
    </source>
</evidence>
<reference evidence="1" key="1">
    <citation type="submission" date="2008-01" db="EMBL/GenBank/DDBJ databases">
        <title>Complete sequence of plasmid1 pCAUL01 of Caulobacter sp. K31.</title>
        <authorList>
            <consortium name="US DOE Joint Genome Institute"/>
            <person name="Copeland A."/>
            <person name="Lucas S."/>
            <person name="Lapidus A."/>
            <person name="Barry K."/>
            <person name="Glavina del Rio T."/>
            <person name="Dalin E."/>
            <person name="Tice H."/>
            <person name="Pitluck S."/>
            <person name="Bruce D."/>
            <person name="Goodwin L."/>
            <person name="Thompson L.S."/>
            <person name="Brettin T."/>
            <person name="Detter J.C."/>
            <person name="Han C."/>
            <person name="Schmutz J."/>
            <person name="Larimer F."/>
            <person name="Land M."/>
            <person name="Hauser L."/>
            <person name="Kyrpides N."/>
            <person name="Kim E."/>
            <person name="Stephens C."/>
            <person name="Richardson P."/>
        </authorList>
    </citation>
    <scope>NUCLEOTIDE SEQUENCE [LARGE SCALE GENOMIC DNA]</scope>
    <source>
        <plasmid evidence="1">K31</plasmid>
        <plasmid evidence="1">pCAUL01</plasmid>
    </source>
</reference>
<keyword evidence="1" id="KW-0614">Plasmid</keyword>
<sequence>MAGSIDNRVFAGAPIEAGHPPACGLASILATTKRRRVVCVSARHVILRGAIDPVRRAGGDRISHSLSFRSVDAVAPRPAIDALAHFEILDTEMVSAGIWRFAEPRLGEPRAYLGQVIYKLDPRGAQPAKLMGLDGTLRLTHPQDPPAKLRGVFDLAPTDPDTFGFDGDAGAPIVTADGAIIGVLLAGSETEYFAVPIRPYLEEHGLRPLNPLEAERHNLRRGDAIFDEDRVGGVVAGANAVVAARVISLPAATPGQAFSRGLAALEPALGQRLGDLVPDLAEMA</sequence>
<evidence type="ECO:0008006" key="2">
    <source>
        <dbReference type="Google" id="ProtNLM"/>
    </source>
</evidence>
<name>B0T9H2_CAUSK</name>
<dbReference type="KEGG" id="cak:Caul_5227"/>
<geneLocation type="plasmid" evidence="1">
    <name>pCAUL01</name>
</geneLocation>
<protein>
    <recommendedName>
        <fullName evidence="2">Serine protease</fullName>
    </recommendedName>
</protein>
<dbReference type="AlphaFoldDB" id="B0T9H2"/>
<organism evidence="1">
    <name type="scientific">Caulobacter sp. (strain K31)</name>
    <dbReference type="NCBI Taxonomy" id="366602"/>
    <lineage>
        <taxon>Bacteria</taxon>
        <taxon>Pseudomonadati</taxon>
        <taxon>Pseudomonadota</taxon>
        <taxon>Alphaproteobacteria</taxon>
        <taxon>Caulobacterales</taxon>
        <taxon>Caulobacteraceae</taxon>
        <taxon>Caulobacter</taxon>
    </lineage>
</organism>
<proteinExistence type="predicted"/>
<dbReference type="EMBL" id="CP000928">
    <property type="protein sequence ID" value="ABZ74347.1"/>
    <property type="molecule type" value="Genomic_DNA"/>
</dbReference>
<dbReference type="HOGENOM" id="CLU_978944_0_0_5"/>
<accession>B0T9H2</accession>